<sequence>MFGNVCWVVEYAVAMLGREVVNRMNREKLERHRRGPGGFRAETEMEVFDEAEERHCRTRRADAKM</sequence>
<dbReference type="EMBL" id="JACCJC010000021">
    <property type="protein sequence ID" value="KAF6236074.1"/>
    <property type="molecule type" value="Genomic_DNA"/>
</dbReference>
<dbReference type="Proteomes" id="UP000578531">
    <property type="component" value="Unassembled WGS sequence"/>
</dbReference>
<evidence type="ECO:0000313" key="1">
    <source>
        <dbReference type="EMBL" id="KAF6236074.1"/>
    </source>
</evidence>
<dbReference type="AlphaFoldDB" id="A0A8H6L576"/>
<gene>
    <name evidence="1" type="ORF">HO173_005702</name>
</gene>
<reference evidence="1 2" key="1">
    <citation type="journal article" date="2020" name="Genomics">
        <title>Complete, high-quality genomes from long-read metagenomic sequencing of two wolf lichen thalli reveals enigmatic genome architecture.</title>
        <authorList>
            <person name="McKenzie S.K."/>
            <person name="Walston R.F."/>
            <person name="Allen J.L."/>
        </authorList>
    </citation>
    <scope>NUCLEOTIDE SEQUENCE [LARGE SCALE GENOMIC DNA]</scope>
    <source>
        <strain evidence="1">WasteWater2</strain>
    </source>
</reference>
<name>A0A8H6L576_9LECA</name>
<comment type="caution">
    <text evidence="1">The sequence shown here is derived from an EMBL/GenBank/DDBJ whole genome shotgun (WGS) entry which is preliminary data.</text>
</comment>
<accession>A0A8H6L576</accession>
<keyword evidence="2" id="KW-1185">Reference proteome</keyword>
<evidence type="ECO:0000313" key="2">
    <source>
        <dbReference type="Proteomes" id="UP000578531"/>
    </source>
</evidence>
<proteinExistence type="predicted"/>
<protein>
    <submittedName>
        <fullName evidence="1">Uncharacterized protein</fullName>
    </submittedName>
</protein>
<dbReference type="RefSeq" id="XP_037165426.1">
    <property type="nucleotide sequence ID" value="XM_037307617.1"/>
</dbReference>
<dbReference type="GeneID" id="59287364"/>
<organism evidence="1 2">
    <name type="scientific">Letharia columbiana</name>
    <dbReference type="NCBI Taxonomy" id="112416"/>
    <lineage>
        <taxon>Eukaryota</taxon>
        <taxon>Fungi</taxon>
        <taxon>Dikarya</taxon>
        <taxon>Ascomycota</taxon>
        <taxon>Pezizomycotina</taxon>
        <taxon>Lecanoromycetes</taxon>
        <taxon>OSLEUM clade</taxon>
        <taxon>Lecanoromycetidae</taxon>
        <taxon>Lecanorales</taxon>
        <taxon>Lecanorineae</taxon>
        <taxon>Parmeliaceae</taxon>
        <taxon>Letharia</taxon>
    </lineage>
</organism>